<dbReference type="NCBIfam" id="TIGR00546">
    <property type="entry name" value="lnt"/>
    <property type="match status" value="1"/>
</dbReference>
<proteinExistence type="inferred from homology"/>
<comment type="pathway">
    <text evidence="9">Protein modification; lipoprotein biosynthesis (N-acyl transfer).</text>
</comment>
<feature type="transmembrane region" description="Helical" evidence="9">
    <location>
        <begin position="137"/>
        <end position="161"/>
    </location>
</feature>
<keyword evidence="8 9" id="KW-0012">Acyltransferase</keyword>
<evidence type="ECO:0000256" key="5">
    <source>
        <dbReference type="ARBA" id="ARBA00022692"/>
    </source>
</evidence>
<evidence type="ECO:0000256" key="1">
    <source>
        <dbReference type="ARBA" id="ARBA00004651"/>
    </source>
</evidence>
<evidence type="ECO:0000313" key="11">
    <source>
        <dbReference type="EMBL" id="GGW53817.1"/>
    </source>
</evidence>
<keyword evidence="6 9" id="KW-1133">Transmembrane helix</keyword>
<keyword evidence="3 9" id="KW-1003">Cell membrane</keyword>
<dbReference type="Pfam" id="PF20154">
    <property type="entry name" value="LNT_N"/>
    <property type="match status" value="1"/>
</dbReference>
<feature type="transmembrane region" description="Helical" evidence="9">
    <location>
        <begin position="504"/>
        <end position="522"/>
    </location>
</feature>
<dbReference type="InterPro" id="IPR003010">
    <property type="entry name" value="C-N_Hydrolase"/>
</dbReference>
<gene>
    <name evidence="9 11" type="primary">lnt</name>
    <name evidence="11" type="ORF">GCM10008111_07540</name>
</gene>
<feature type="transmembrane region" description="Helical" evidence="9">
    <location>
        <begin position="46"/>
        <end position="63"/>
    </location>
</feature>
<dbReference type="InterPro" id="IPR036526">
    <property type="entry name" value="C-N_Hydrolase_sf"/>
</dbReference>
<protein>
    <recommendedName>
        <fullName evidence="9">Apolipoprotein N-acyltransferase</fullName>
        <shortName evidence="9">ALP N-acyltransferase</shortName>
        <ecNumber evidence="9">2.3.1.269</ecNumber>
    </recommendedName>
</protein>
<comment type="catalytic activity">
    <reaction evidence="9">
        <text>N-terminal S-1,2-diacyl-sn-glyceryl-L-cysteinyl-[lipoprotein] + a glycerophospholipid = N-acyl-S-1,2-diacyl-sn-glyceryl-L-cysteinyl-[lipoprotein] + a 2-acyl-sn-glycero-3-phospholipid + H(+)</text>
        <dbReference type="Rhea" id="RHEA:48228"/>
        <dbReference type="Rhea" id="RHEA-COMP:14681"/>
        <dbReference type="Rhea" id="RHEA-COMP:14684"/>
        <dbReference type="ChEBI" id="CHEBI:15378"/>
        <dbReference type="ChEBI" id="CHEBI:136912"/>
        <dbReference type="ChEBI" id="CHEBI:140656"/>
        <dbReference type="ChEBI" id="CHEBI:140657"/>
        <dbReference type="ChEBI" id="CHEBI:140660"/>
        <dbReference type="EC" id="2.3.1.269"/>
    </reaction>
</comment>
<dbReference type="SUPFAM" id="SSF56317">
    <property type="entry name" value="Carbon-nitrogen hydrolase"/>
    <property type="match status" value="1"/>
</dbReference>
<keyword evidence="4 9" id="KW-0808">Transferase</keyword>
<comment type="subcellular location">
    <subcellularLocation>
        <location evidence="1 9">Cell membrane</location>
        <topology evidence="1 9">Multi-pass membrane protein</topology>
    </subcellularLocation>
</comment>
<dbReference type="InterPro" id="IPR045378">
    <property type="entry name" value="LNT_N"/>
</dbReference>
<dbReference type="InterPro" id="IPR004563">
    <property type="entry name" value="Apolipo_AcylTrfase"/>
</dbReference>
<comment type="caution">
    <text evidence="11">The sequence shown here is derived from an EMBL/GenBank/DDBJ whole genome shotgun (WGS) entry which is preliminary data.</text>
</comment>
<dbReference type="PROSITE" id="PS50263">
    <property type="entry name" value="CN_HYDROLASE"/>
    <property type="match status" value="1"/>
</dbReference>
<evidence type="ECO:0000256" key="6">
    <source>
        <dbReference type="ARBA" id="ARBA00022989"/>
    </source>
</evidence>
<evidence type="ECO:0000313" key="12">
    <source>
        <dbReference type="Proteomes" id="UP000634667"/>
    </source>
</evidence>
<evidence type="ECO:0000256" key="4">
    <source>
        <dbReference type="ARBA" id="ARBA00022679"/>
    </source>
</evidence>
<dbReference type="Pfam" id="PF00795">
    <property type="entry name" value="CN_hydrolase"/>
    <property type="match status" value="1"/>
</dbReference>
<evidence type="ECO:0000256" key="3">
    <source>
        <dbReference type="ARBA" id="ARBA00022475"/>
    </source>
</evidence>
<dbReference type="CDD" id="cd07571">
    <property type="entry name" value="ALP_N-acyl_transferase"/>
    <property type="match status" value="1"/>
</dbReference>
<organism evidence="11 12">
    <name type="scientific">Alishewanella tabrizica</name>
    <dbReference type="NCBI Taxonomy" id="671278"/>
    <lineage>
        <taxon>Bacteria</taxon>
        <taxon>Pseudomonadati</taxon>
        <taxon>Pseudomonadota</taxon>
        <taxon>Gammaproteobacteria</taxon>
        <taxon>Alteromonadales</taxon>
        <taxon>Alteromonadaceae</taxon>
        <taxon>Alishewanella</taxon>
    </lineage>
</organism>
<evidence type="ECO:0000256" key="7">
    <source>
        <dbReference type="ARBA" id="ARBA00023136"/>
    </source>
</evidence>
<evidence type="ECO:0000259" key="10">
    <source>
        <dbReference type="PROSITE" id="PS50263"/>
    </source>
</evidence>
<dbReference type="EC" id="2.3.1.269" evidence="9"/>
<feature type="transmembrane region" description="Helical" evidence="9">
    <location>
        <begin position="207"/>
        <end position="227"/>
    </location>
</feature>
<feature type="transmembrane region" description="Helical" evidence="9">
    <location>
        <begin position="70"/>
        <end position="89"/>
    </location>
</feature>
<name>A0ABQ2WFM7_9ALTE</name>
<dbReference type="HAMAP" id="MF_01148">
    <property type="entry name" value="Lnt"/>
    <property type="match status" value="1"/>
</dbReference>
<comment type="function">
    <text evidence="9">Catalyzes the phospholipid dependent N-acylation of the N-terminal cysteine of apolipoprotein, the last step in lipoprotein maturation.</text>
</comment>
<dbReference type="EMBL" id="BMYR01000002">
    <property type="protein sequence ID" value="GGW53817.1"/>
    <property type="molecule type" value="Genomic_DNA"/>
</dbReference>
<dbReference type="Proteomes" id="UP000634667">
    <property type="component" value="Unassembled WGS sequence"/>
</dbReference>
<keyword evidence="12" id="KW-1185">Reference proteome</keyword>
<feature type="transmembrane region" description="Helical" evidence="9">
    <location>
        <begin position="101"/>
        <end position="125"/>
    </location>
</feature>
<evidence type="ECO:0000256" key="2">
    <source>
        <dbReference type="ARBA" id="ARBA00010065"/>
    </source>
</evidence>
<keyword evidence="5 9" id="KW-0812">Transmembrane</keyword>
<dbReference type="Gene3D" id="3.60.110.10">
    <property type="entry name" value="Carbon-nitrogen hydrolase"/>
    <property type="match status" value="1"/>
</dbReference>
<sequence length="527" mass="58205">MFNTPEARPSHSSAADRRPGWRIIGKVGLLALAGASNTLAFAPYTLWWIPFVSLLLLCVYLQQSTSAKQAAWLGFGYGLGWFGVGISWVHVSIDQFGGLPLIGSIALMALLVAYLALFPALAGYLSQKLRTALPFPLIFAASWVLIEWLRSVMLTGFPWLSLGYSQVDSPLRHWAPLIGEIGISLLMVFAAAALSSILVLRTGREPHLIFTGFALSLLGISPGLAGLKGWHYTEQNVPVLLVQGNIKQDLRWAPEQEWPTMLKYLDLTRPHLSSHQIVIWPEAAVPRLEPLAQDFLENLDKSALYSDTAVITGIIDYRQQTGEAWNNLVVVGKQHAEDNSGHYVYGHSNRFSKHHLLPIGEFVPFESLLRRLAPIFDLPMSSFSRGSYIQPNMLANGYHLLPAICFEIAFPAQIRANMTAETQLLLTVSNDAWFGDSIGPHQHLQIAQMRALEFGKPVIRATNNGITATIAADGKIRQRAPQFTEAIVSDEIPLTTGTTLYSRWGNIPIFSIAGLILVVAGWRRVRS</sequence>
<feature type="domain" description="CN hydrolase" evidence="10">
    <location>
        <begin position="242"/>
        <end position="494"/>
    </location>
</feature>
<dbReference type="PANTHER" id="PTHR38686:SF1">
    <property type="entry name" value="APOLIPOPROTEIN N-ACYLTRANSFERASE"/>
    <property type="match status" value="1"/>
</dbReference>
<keyword evidence="7 9" id="KW-0472">Membrane</keyword>
<comment type="similarity">
    <text evidence="2 9">Belongs to the CN hydrolase family. Apolipoprotein N-acyltransferase subfamily.</text>
</comment>
<evidence type="ECO:0000256" key="9">
    <source>
        <dbReference type="HAMAP-Rule" id="MF_01148"/>
    </source>
</evidence>
<dbReference type="PANTHER" id="PTHR38686">
    <property type="entry name" value="APOLIPOPROTEIN N-ACYLTRANSFERASE"/>
    <property type="match status" value="1"/>
</dbReference>
<evidence type="ECO:0000256" key="8">
    <source>
        <dbReference type="ARBA" id="ARBA00023315"/>
    </source>
</evidence>
<accession>A0ABQ2WFM7</accession>
<reference evidence="12" key="1">
    <citation type="journal article" date="2019" name="Int. J. Syst. Evol. Microbiol.">
        <title>The Global Catalogue of Microorganisms (GCM) 10K type strain sequencing project: providing services to taxonomists for standard genome sequencing and annotation.</title>
        <authorList>
            <consortium name="The Broad Institute Genomics Platform"/>
            <consortium name="The Broad Institute Genome Sequencing Center for Infectious Disease"/>
            <person name="Wu L."/>
            <person name="Ma J."/>
        </authorList>
    </citation>
    <scope>NUCLEOTIDE SEQUENCE [LARGE SCALE GENOMIC DNA]</scope>
    <source>
        <strain evidence="12">KCTC 23723</strain>
    </source>
</reference>
<feature type="transmembrane region" description="Helical" evidence="9">
    <location>
        <begin position="181"/>
        <end position="200"/>
    </location>
</feature>